<dbReference type="Pfam" id="PF11798">
    <property type="entry name" value="IMS_HHH"/>
    <property type="match status" value="1"/>
</dbReference>
<feature type="domain" description="UmuC" evidence="15">
    <location>
        <begin position="164"/>
        <end position="343"/>
    </location>
</feature>
<dbReference type="GO" id="GO:0005634">
    <property type="term" value="C:nucleus"/>
    <property type="evidence" value="ECO:0007669"/>
    <property type="project" value="TreeGrafter"/>
</dbReference>
<dbReference type="GO" id="GO:0070987">
    <property type="term" value="P:error-free translesion synthesis"/>
    <property type="evidence" value="ECO:0007669"/>
    <property type="project" value="UniProtKB-ARBA"/>
</dbReference>
<feature type="region of interest" description="Disordered" evidence="14">
    <location>
        <begin position="891"/>
        <end position="953"/>
    </location>
</feature>
<evidence type="ECO:0000256" key="13">
    <source>
        <dbReference type="SAM" id="Coils"/>
    </source>
</evidence>
<keyword evidence="17" id="KW-1185">Reference proteome</keyword>
<dbReference type="Gene3D" id="3.30.1490.100">
    <property type="entry name" value="DNA polymerase, Y-family, little finger domain"/>
    <property type="match status" value="1"/>
</dbReference>
<feature type="compositionally biased region" description="Polar residues" evidence="14">
    <location>
        <begin position="53"/>
        <end position="76"/>
    </location>
</feature>
<dbReference type="OrthoDB" id="1747274at2759"/>
<dbReference type="RefSeq" id="XP_067493908.1">
    <property type="nucleotide sequence ID" value="XM_067631355.1"/>
</dbReference>
<keyword evidence="6" id="KW-0235">DNA replication</keyword>
<keyword evidence="13" id="KW-0175">Coiled coil</keyword>
<evidence type="ECO:0000256" key="7">
    <source>
        <dbReference type="ARBA" id="ARBA00022723"/>
    </source>
</evidence>
<dbReference type="STRING" id="97331.A0A437AAT0"/>
<dbReference type="Gene3D" id="3.30.70.270">
    <property type="match status" value="1"/>
</dbReference>
<dbReference type="PROSITE" id="PS50173">
    <property type="entry name" value="UMUC"/>
    <property type="match status" value="1"/>
</dbReference>
<keyword evidence="10" id="KW-0239">DNA-directed DNA polymerase</keyword>
<dbReference type="SUPFAM" id="SSF56672">
    <property type="entry name" value="DNA/RNA polymerases"/>
    <property type="match status" value="1"/>
</dbReference>
<dbReference type="FunFam" id="3.40.1170.60:FF:000012">
    <property type="entry name" value="Putative DNA-directed polymerase kappa"/>
    <property type="match status" value="1"/>
</dbReference>
<feature type="compositionally biased region" description="Pro residues" evidence="14">
    <location>
        <begin position="43"/>
        <end position="52"/>
    </location>
</feature>
<dbReference type="GO" id="GO:0042276">
    <property type="term" value="P:error-prone translesion synthesis"/>
    <property type="evidence" value="ECO:0007669"/>
    <property type="project" value="TreeGrafter"/>
</dbReference>
<accession>A0A437AAT0</accession>
<protein>
    <recommendedName>
        <fullName evidence="3">DNA polymerase kappa</fullName>
        <ecNumber evidence="2">2.7.7.7</ecNumber>
    </recommendedName>
</protein>
<dbReference type="GO" id="GO:0006260">
    <property type="term" value="P:DNA replication"/>
    <property type="evidence" value="ECO:0007669"/>
    <property type="project" value="UniProtKB-KW"/>
</dbReference>
<evidence type="ECO:0000256" key="8">
    <source>
        <dbReference type="ARBA" id="ARBA00022763"/>
    </source>
</evidence>
<feature type="region of interest" description="Disordered" evidence="14">
    <location>
        <begin position="1081"/>
        <end position="1111"/>
    </location>
</feature>
<comment type="caution">
    <text evidence="16">The sequence shown here is derived from an EMBL/GenBank/DDBJ whole genome shotgun (WGS) entry which is preliminary data.</text>
</comment>
<organism evidence="16 17">
    <name type="scientific">Arthrobotrys flagrans</name>
    <name type="common">Nematode-trapping fungus</name>
    <name type="synonym">Trichothecium flagrans</name>
    <dbReference type="NCBI Taxonomy" id="97331"/>
    <lineage>
        <taxon>Eukaryota</taxon>
        <taxon>Fungi</taxon>
        <taxon>Dikarya</taxon>
        <taxon>Ascomycota</taxon>
        <taxon>Pezizomycotina</taxon>
        <taxon>Orbiliomycetes</taxon>
        <taxon>Orbiliales</taxon>
        <taxon>Orbiliaceae</taxon>
        <taxon>Arthrobotrys</taxon>
    </lineage>
</organism>
<dbReference type="Gene3D" id="3.40.1170.60">
    <property type="match status" value="1"/>
</dbReference>
<dbReference type="InterPro" id="IPR036775">
    <property type="entry name" value="DNA_pol_Y-fam_lit_finger_sf"/>
</dbReference>
<feature type="compositionally biased region" description="Polar residues" evidence="14">
    <location>
        <begin position="931"/>
        <end position="941"/>
    </location>
</feature>
<dbReference type="InterPro" id="IPR017961">
    <property type="entry name" value="DNA_pol_Y-fam_little_finger"/>
</dbReference>
<feature type="region of interest" description="Disordered" evidence="14">
    <location>
        <begin position="636"/>
        <end position="696"/>
    </location>
</feature>
<dbReference type="EC" id="2.7.7.7" evidence="2"/>
<feature type="region of interest" description="Disordered" evidence="14">
    <location>
        <begin position="767"/>
        <end position="858"/>
    </location>
</feature>
<keyword evidence="8" id="KW-0227">DNA damage</keyword>
<dbReference type="PANTHER" id="PTHR11076">
    <property type="entry name" value="DNA REPAIR POLYMERASE UMUC / TRANSFERASE FAMILY MEMBER"/>
    <property type="match status" value="1"/>
</dbReference>
<dbReference type="InterPro" id="IPR024728">
    <property type="entry name" value="PolY_HhH_motif"/>
</dbReference>
<dbReference type="InterPro" id="IPR050116">
    <property type="entry name" value="DNA_polymerase-Y"/>
</dbReference>
<evidence type="ECO:0000256" key="4">
    <source>
        <dbReference type="ARBA" id="ARBA00022679"/>
    </source>
</evidence>
<evidence type="ECO:0000313" key="17">
    <source>
        <dbReference type="Proteomes" id="UP000283090"/>
    </source>
</evidence>
<keyword evidence="7" id="KW-0479">Metal-binding</keyword>
<dbReference type="Pfam" id="PF00817">
    <property type="entry name" value="IMS"/>
    <property type="match status" value="1"/>
</dbReference>
<proteinExistence type="inferred from homology"/>
<dbReference type="SUPFAM" id="SSF100879">
    <property type="entry name" value="Lesion bypass DNA polymerase (Y-family), little finger domain"/>
    <property type="match status" value="1"/>
</dbReference>
<evidence type="ECO:0000256" key="3">
    <source>
        <dbReference type="ARBA" id="ARBA00016178"/>
    </source>
</evidence>
<dbReference type="GO" id="GO:0003684">
    <property type="term" value="F:damaged DNA binding"/>
    <property type="evidence" value="ECO:0007669"/>
    <property type="project" value="InterPro"/>
</dbReference>
<gene>
    <name evidence="16" type="ORF">DFL_002551</name>
</gene>
<evidence type="ECO:0000256" key="5">
    <source>
        <dbReference type="ARBA" id="ARBA00022695"/>
    </source>
</evidence>
<dbReference type="AlphaFoldDB" id="A0A437AAT0"/>
<evidence type="ECO:0000256" key="2">
    <source>
        <dbReference type="ARBA" id="ARBA00012417"/>
    </source>
</evidence>
<evidence type="ECO:0000256" key="10">
    <source>
        <dbReference type="ARBA" id="ARBA00022932"/>
    </source>
</evidence>
<dbReference type="Gene3D" id="1.10.150.810">
    <property type="match status" value="2"/>
</dbReference>
<dbReference type="PANTHER" id="PTHR11076:SF33">
    <property type="entry name" value="DNA POLYMERASE KAPPA"/>
    <property type="match status" value="1"/>
</dbReference>
<evidence type="ECO:0000256" key="1">
    <source>
        <dbReference type="ARBA" id="ARBA00010945"/>
    </source>
</evidence>
<dbReference type="GO" id="GO:0003887">
    <property type="term" value="F:DNA-directed DNA polymerase activity"/>
    <property type="evidence" value="ECO:0007669"/>
    <property type="project" value="UniProtKB-KW"/>
</dbReference>
<feature type="compositionally biased region" description="Polar residues" evidence="14">
    <location>
        <begin position="780"/>
        <end position="793"/>
    </location>
</feature>
<feature type="region of interest" description="Disordered" evidence="14">
    <location>
        <begin position="1"/>
        <end position="76"/>
    </location>
</feature>
<dbReference type="FunFam" id="3.30.70.270:FF:000014">
    <property type="entry name" value="DNA polymerase kappa subunit"/>
    <property type="match status" value="1"/>
</dbReference>
<keyword evidence="9" id="KW-0460">Magnesium</keyword>
<dbReference type="NCBIfam" id="NF002677">
    <property type="entry name" value="PRK02406.1"/>
    <property type="match status" value="1"/>
</dbReference>
<dbReference type="InterPro" id="IPR022880">
    <property type="entry name" value="DNApol_IV"/>
</dbReference>
<evidence type="ECO:0000256" key="11">
    <source>
        <dbReference type="ARBA" id="ARBA00023204"/>
    </source>
</evidence>
<dbReference type="Pfam" id="PF11799">
    <property type="entry name" value="IMS_C"/>
    <property type="match status" value="1"/>
</dbReference>
<keyword evidence="5" id="KW-0548">Nucleotidyltransferase</keyword>
<dbReference type="InterPro" id="IPR043128">
    <property type="entry name" value="Rev_trsase/Diguanyl_cyclase"/>
</dbReference>
<evidence type="ECO:0000259" key="15">
    <source>
        <dbReference type="PROSITE" id="PS50173"/>
    </source>
</evidence>
<dbReference type="CDD" id="cd03586">
    <property type="entry name" value="PolY_Pol_IV_kappa"/>
    <property type="match status" value="1"/>
</dbReference>
<evidence type="ECO:0000313" key="16">
    <source>
        <dbReference type="EMBL" id="RVD88364.1"/>
    </source>
</evidence>
<reference evidence="16 17" key="1">
    <citation type="submission" date="2019-01" db="EMBL/GenBank/DDBJ databases">
        <title>Intercellular communication is required for trap formation in the nematode-trapping fungus Duddingtonia flagrans.</title>
        <authorList>
            <person name="Youssar L."/>
            <person name="Wernet V."/>
            <person name="Hensel N."/>
            <person name="Hildebrandt H.-G."/>
            <person name="Fischer R."/>
        </authorList>
    </citation>
    <scope>NUCLEOTIDE SEQUENCE [LARGE SCALE GENOMIC DNA]</scope>
    <source>
        <strain evidence="16 17">CBS H-5679</strain>
    </source>
</reference>
<dbReference type="VEuPathDB" id="FungiDB:DFL_002551"/>
<feature type="region of interest" description="Disordered" evidence="14">
    <location>
        <begin position="574"/>
        <end position="600"/>
    </location>
</feature>
<dbReference type="InterPro" id="IPR043502">
    <property type="entry name" value="DNA/RNA_pol_sf"/>
</dbReference>
<dbReference type="FunFam" id="1.10.150.810:FF:000003">
    <property type="entry name" value="DNA polymerase kappa subunit"/>
    <property type="match status" value="1"/>
</dbReference>
<dbReference type="GeneID" id="93584862"/>
<comment type="similarity">
    <text evidence="1">Belongs to the DNA polymerase type-Y family.</text>
</comment>
<evidence type="ECO:0000256" key="12">
    <source>
        <dbReference type="ARBA" id="ARBA00049244"/>
    </source>
</evidence>
<dbReference type="GO" id="GO:0046872">
    <property type="term" value="F:metal ion binding"/>
    <property type="evidence" value="ECO:0007669"/>
    <property type="project" value="UniProtKB-KW"/>
</dbReference>
<feature type="compositionally biased region" description="Basic residues" evidence="14">
    <location>
        <begin position="687"/>
        <end position="696"/>
    </location>
</feature>
<name>A0A437AAT0_ARTFL</name>
<dbReference type="InterPro" id="IPR001126">
    <property type="entry name" value="UmuC"/>
</dbReference>
<feature type="compositionally biased region" description="Low complexity" evidence="14">
    <location>
        <begin position="824"/>
        <end position="851"/>
    </location>
</feature>
<evidence type="ECO:0000256" key="9">
    <source>
        <dbReference type="ARBA" id="ARBA00022842"/>
    </source>
</evidence>
<dbReference type="FunFam" id="3.30.1490.100:FF:000004">
    <property type="entry name" value="DNA polymerase IV"/>
    <property type="match status" value="1"/>
</dbReference>
<dbReference type="EMBL" id="SAEB01000003">
    <property type="protein sequence ID" value="RVD88364.1"/>
    <property type="molecule type" value="Genomic_DNA"/>
</dbReference>
<keyword evidence="4" id="KW-0808">Transferase</keyword>
<sequence length="1111" mass="122611">MLNGDKDFVEDLQPLPKGAPANQQQYAHISRQRGRRPMFGPRPAAPPHPQPPTVAQTSVANDENNLPEPSSQSTLKKQLLGPSVLKPGQDNVDQSRVAEIIYEASKGSKYFANESRKDLELTKRIDRILKRKADLEKTDTLGDLKRADAYIAALELERDLSQTIIHVDCDAFYASVEELDRPELKTVPMAVGKGVLTTCNYEARKFGCRSGMASHIALKLCPQLVLLPLNFEKYNAKAKEVREVLARYDERFEAASCDEAYLNITSYLEKHNLDPEEAVAKMRREVFEHSKLTVSAGIAPNARIAKICSNKNKPNGQFRVGNDLPTVMSFMKSLPVRKVNGVGRVFERELEAVGIKTCGEIYPLRGLLLKLFGQKAYEFLISVFLGLGRTVIRPAEEYIRKSIGSESTFPDLEGTENLREKLRKTAEALEEDLTKTELQGRTLALKVKMFTYEEAIRQKPLPYPIWKAGDVYAYALPLLTKLEEEYKPMKLRLMGLRMTNLSSRKKSDSGNDFFKPIMVKKRKFGTEAEEKWEEWPEEEWGKYDEAGFEIRREDDVGMDPDELKYFDGLRSDDLLGLEGGDDEGGEVENEKTNNEQEEKEEVYWPCPICDLPQVAEDRTFNDHVDFCLSKQTIREAVREGDGDRDTTPTAPPPSRMGASASPEKATMTAVFKEYKQTGNHKNPLPSRRGRPRGKRRKLMALGQQDNEMKFAFCGGVPYPRSQAVRNQPRLEVSILKPLTQTTPHSILPTFSPQLNFKHHRCSQRRDISVMSTPQPIPQRLTPSVTAAQRSTPSPSLPVGSPRPPTAGSLDPPTPRPSQLPFPGSSSTEQPSTSSATATVTTDDITSTQQPPNQQPPFLPFFTLIQDATTSSHFHPTVRYVFSDDEFDPLAILPSPPPAHSLSAPNSLSNSAAANQTPGTNTGGNNSGSGSQADVDSNSSGHFSKPGGSRGGSRYNERVILVDVAADGQGILSAHSLSPEWQVSGVSVTKAPTWMSDGDGTSTTTGDVGDGGLMLTIEGVGKGKRKLPGTGGIMDPVTKEKKGSIETLEELIGFYQERLERLQGVVDWAEGRKVVEGDAAPAAGATGEGCQDYIEGYQNGQRTRNLSKPADD</sequence>
<feature type="coiled-coil region" evidence="13">
    <location>
        <begin position="412"/>
        <end position="439"/>
    </location>
</feature>
<feature type="compositionally biased region" description="Basic and acidic residues" evidence="14">
    <location>
        <begin position="636"/>
        <end position="646"/>
    </location>
</feature>
<evidence type="ECO:0000256" key="14">
    <source>
        <dbReference type="SAM" id="MobiDB-lite"/>
    </source>
</evidence>
<dbReference type="GO" id="GO:0006281">
    <property type="term" value="P:DNA repair"/>
    <property type="evidence" value="ECO:0007669"/>
    <property type="project" value="UniProtKB-KW"/>
</dbReference>
<dbReference type="Proteomes" id="UP000283090">
    <property type="component" value="Unassembled WGS sequence"/>
</dbReference>
<evidence type="ECO:0000256" key="6">
    <source>
        <dbReference type="ARBA" id="ARBA00022705"/>
    </source>
</evidence>
<comment type="catalytic activity">
    <reaction evidence="12">
        <text>DNA(n) + a 2'-deoxyribonucleoside 5'-triphosphate = DNA(n+1) + diphosphate</text>
        <dbReference type="Rhea" id="RHEA:22508"/>
        <dbReference type="Rhea" id="RHEA-COMP:17339"/>
        <dbReference type="Rhea" id="RHEA-COMP:17340"/>
        <dbReference type="ChEBI" id="CHEBI:33019"/>
        <dbReference type="ChEBI" id="CHEBI:61560"/>
        <dbReference type="ChEBI" id="CHEBI:173112"/>
        <dbReference type="EC" id="2.7.7.7"/>
    </reaction>
</comment>
<feature type="compositionally biased region" description="Low complexity" evidence="14">
    <location>
        <begin position="899"/>
        <end position="919"/>
    </location>
</feature>
<keyword evidence="11" id="KW-0234">DNA repair</keyword>